<dbReference type="EMBL" id="CP041334">
    <property type="protein sequence ID" value="QKY72274.1"/>
    <property type="molecule type" value="Genomic_DNA"/>
</dbReference>
<evidence type="ECO:0000256" key="4">
    <source>
        <dbReference type="SAM" id="SignalP"/>
    </source>
</evidence>
<proteinExistence type="predicted"/>
<accession>A0A859IEU7</accession>
<evidence type="ECO:0000256" key="2">
    <source>
        <dbReference type="ARBA" id="ARBA00022525"/>
    </source>
</evidence>
<evidence type="ECO:0000313" key="7">
    <source>
        <dbReference type="Proteomes" id="UP000509790"/>
    </source>
</evidence>
<dbReference type="InterPro" id="IPR012334">
    <property type="entry name" value="Pectin_lyas_fold"/>
</dbReference>
<evidence type="ECO:0000259" key="5">
    <source>
        <dbReference type="SMART" id="SM00912"/>
    </source>
</evidence>
<reference evidence="6 7" key="1">
    <citation type="submission" date="2019-06" db="EMBL/GenBank/DDBJ databases">
        <title>Complete genome sequence of Haemophilus parasuis HPS412.</title>
        <authorList>
            <person name="Yang S."/>
            <person name="Huang C."/>
        </authorList>
    </citation>
    <scope>NUCLEOTIDE SEQUENCE [LARGE SCALE GENOMIC DNA]</scope>
    <source>
        <strain evidence="6 7">HPS412</strain>
    </source>
</reference>
<protein>
    <submittedName>
        <fullName evidence="6">Filamentous hemagglutinin N-terminal domain-containing protein</fullName>
    </submittedName>
</protein>
<dbReference type="InterPro" id="IPR008638">
    <property type="entry name" value="FhaB/CdiA-like_TPS"/>
</dbReference>
<keyword evidence="3 4" id="KW-0732">Signal</keyword>
<dbReference type="SUPFAM" id="SSF51126">
    <property type="entry name" value="Pectin lyase-like"/>
    <property type="match status" value="1"/>
</dbReference>
<evidence type="ECO:0000313" key="6">
    <source>
        <dbReference type="EMBL" id="QKY72274.1"/>
    </source>
</evidence>
<dbReference type="PANTHER" id="PTHR12338:SF8">
    <property type="entry name" value="HEME_HEMOPEXIN-BINDING PROTEIN"/>
    <property type="match status" value="1"/>
</dbReference>
<dbReference type="NCBIfam" id="TIGR01901">
    <property type="entry name" value="adhes_NPXG"/>
    <property type="match status" value="1"/>
</dbReference>
<gene>
    <name evidence="6" type="ORF">FLK62_02790</name>
</gene>
<evidence type="ECO:0000256" key="3">
    <source>
        <dbReference type="ARBA" id="ARBA00022729"/>
    </source>
</evidence>
<evidence type="ECO:0000256" key="1">
    <source>
        <dbReference type="ARBA" id="ARBA00004613"/>
    </source>
</evidence>
<dbReference type="InterPro" id="IPR011050">
    <property type="entry name" value="Pectin_lyase_fold/virulence"/>
</dbReference>
<feature type="domain" description="Filamentous haemagglutinin FhaB/tRNA nuclease CdiA-like TPS" evidence="5">
    <location>
        <begin position="22"/>
        <end position="134"/>
    </location>
</feature>
<comment type="subcellular location">
    <subcellularLocation>
        <location evidence="1">Secreted</location>
    </subcellularLocation>
</comment>
<feature type="chain" id="PRO_5032926330" evidence="4">
    <location>
        <begin position="23"/>
        <end position="973"/>
    </location>
</feature>
<dbReference type="SMART" id="SM00912">
    <property type="entry name" value="Haemagg_act"/>
    <property type="match status" value="1"/>
</dbReference>
<dbReference type="Gene3D" id="2.160.20.10">
    <property type="entry name" value="Single-stranded right-handed beta-helix, Pectin lyase-like"/>
    <property type="match status" value="1"/>
</dbReference>
<dbReference type="InterPro" id="IPR050909">
    <property type="entry name" value="Bact_Autotransporter_VF"/>
</dbReference>
<dbReference type="AlphaFoldDB" id="A0A859IEU7"/>
<dbReference type="RefSeq" id="WP_176443463.1">
    <property type="nucleotide sequence ID" value="NZ_CP041334.1"/>
</dbReference>
<dbReference type="Pfam" id="PF05860">
    <property type="entry name" value="TPS"/>
    <property type="match status" value="1"/>
</dbReference>
<keyword evidence="2" id="KW-0964">Secreted</keyword>
<organism evidence="6 7">
    <name type="scientific">Glaesserella parasuis</name>
    <name type="common">Haemophilus parasuis</name>
    <dbReference type="NCBI Taxonomy" id="738"/>
    <lineage>
        <taxon>Bacteria</taxon>
        <taxon>Pseudomonadati</taxon>
        <taxon>Pseudomonadota</taxon>
        <taxon>Gammaproteobacteria</taxon>
        <taxon>Pasteurellales</taxon>
        <taxon>Pasteurellaceae</taxon>
        <taxon>Glaesserella</taxon>
    </lineage>
</organism>
<dbReference type="GO" id="GO:0005576">
    <property type="term" value="C:extracellular region"/>
    <property type="evidence" value="ECO:0007669"/>
    <property type="project" value="UniProtKB-SubCell"/>
</dbReference>
<sequence>MRKQTLLSVAISTALSTTNLYAADLPQNHKITDGNAKINTLNKAMTITQESPRVSIEWESFDIGKQNSVEFKQPDSTAIAYNRVMGGNASQIQGKLQANGRVFLANPNGVIITKGAQVNVGSLLATTKDLEKISNSNNFNFTPRQNHKTAEGKIINEGKIVANGENAFVVLVGNDVENKGTIEAKYFKQEKKVKGRYCNSSWSNPNDCYEGNHWGFKWIDFERDETIESPGQVVLGAGGKFSLELEATSIDVDIDENTVNSIVKNSGSIITEDGYIELTAKGKNELINNLVNNDGLLQADNVVMSRSGKITLFSDDIKFGKNSDIQAENLTIKAKKNEINLNAEKGAKLTIKDSIDFAVSSYLDPAIKKVNLSGDLSREDKNYYDDGSKKLKTKVNLKLADNLDVGNKKVGENSFISSNFLGSLLGISGEVNLNAHNFDISGDINIDSYKDTDSVLLLNTQLNYTNPSYIRFNKANIDTKNGRLFIATDLMDKHFADKGISDIKIIDSKFNFNNGAIVLGRNGLRRNLEDSRTCINLAYCLEDTQRSPFSVNISNLQLDKVDDFVIVGGFNNVDIDRLTHIGRGNFYIYGGYSYNKEKPSYDYAIFNTKDRALRTERNHTQRRWKFNNNLRQWINNEFLYAFDWWTATNNSYDKIKQEVIKTPKSHLETTINIRNSNIKTHDGFINLMAKNINLTDSQFNVTFDRNMSFESDYDRIHKIGLSADKTILDHTSLNIQGAEKLNVSPSSKMKAATMYVVGDLEGRNKSSINLKSHQGYTLMTDKNATLRGEKSKNDLTITLLNTGPKPSPEIGITGSADNDANAANFALALGDATKTTIENATVIALAPNGAKAYYSHKDMPIVLKNTDFTFYEQPRGTNYGDDELAGDGNIKRLNERQLNTILDKLNGIKPTYLSREQSNLVENNKFGVKSLQPETLEDEKSVVVSICDENNKCEDRIIGNKHTDAKVSVGEIR</sequence>
<feature type="signal peptide" evidence="4">
    <location>
        <begin position="1"/>
        <end position="22"/>
    </location>
</feature>
<name>A0A859IEU7_GLAPU</name>
<dbReference type="PANTHER" id="PTHR12338">
    <property type="entry name" value="AUTOTRANSPORTER"/>
    <property type="match status" value="1"/>
</dbReference>
<dbReference type="Proteomes" id="UP000509790">
    <property type="component" value="Chromosome"/>
</dbReference>